<comment type="cofactor">
    <cofactor evidence="2">
        <name>Zn(2+)</name>
        <dbReference type="ChEBI" id="CHEBI:29105"/>
    </cofactor>
</comment>
<dbReference type="GO" id="GO:0005829">
    <property type="term" value="C:cytosol"/>
    <property type="evidence" value="ECO:0007669"/>
    <property type="project" value="TreeGrafter"/>
</dbReference>
<reference evidence="11 12" key="1">
    <citation type="journal article" date="2019" name="ISME J.">
        <title>Candidatus Macondimonas diazotrophica, a novel gammaproteobacterial genus dominating crude-oil-contaminated coastal sediments.</title>
        <authorList>
            <person name="Karthikeyan S."/>
            <person name="Konstantinidis K."/>
        </authorList>
    </citation>
    <scope>NUCLEOTIDE SEQUENCE [LARGE SCALE GENOMIC DNA]</scope>
    <source>
        <strain evidence="11 12">KTK01</strain>
    </source>
</reference>
<evidence type="ECO:0000313" key="11">
    <source>
        <dbReference type="EMBL" id="TFZ83384.1"/>
    </source>
</evidence>
<dbReference type="InterPro" id="IPR049734">
    <property type="entry name" value="NudC-like_C"/>
</dbReference>
<dbReference type="GO" id="GO:0035529">
    <property type="term" value="F:NADH pyrophosphatase activity"/>
    <property type="evidence" value="ECO:0007669"/>
    <property type="project" value="TreeGrafter"/>
</dbReference>
<dbReference type="InterPro" id="IPR000086">
    <property type="entry name" value="NUDIX_hydrolase_dom"/>
</dbReference>
<evidence type="ECO:0000313" key="12">
    <source>
        <dbReference type="Proteomes" id="UP000297890"/>
    </source>
</evidence>
<comment type="cofactor">
    <cofactor evidence="1">
        <name>Mg(2+)</name>
        <dbReference type="ChEBI" id="CHEBI:18420"/>
    </cofactor>
</comment>
<name>A0A4Z0FB26_9GAMM</name>
<sequence length="289" mass="31912">MNRYGDGFSGRFEPVLRFETVRADPAWWFVCDGSRLWVRREADGSFSLPRVTRALFLGLATDPVPHPLGYLDGVACQAVGADSNAETTDPQGQWLDLRRLHGRLPQDLFLLAGRAIQIVAWDRTHRYCGQCATTLVFAENDRAKQCPACGLRQFPRLAPAVMAMVVRGTEVLLARGPEFPEGMFSILAGFVEPGETLESCVRREVAEEVGIEVGPMRYLGSQPWPFPHSLMIGFVCEYRAGALRPDGVEIVEAGWFDYRALPPHPGPMSLAGVLIADFVADCTQRFGVA</sequence>
<dbReference type="PANTHER" id="PTHR42904:SF6">
    <property type="entry name" value="NAD-CAPPED RNA HYDROLASE NUDT12"/>
    <property type="match status" value="1"/>
</dbReference>
<evidence type="ECO:0000256" key="9">
    <source>
        <dbReference type="ARBA" id="ARBA00023679"/>
    </source>
</evidence>
<dbReference type="Gene3D" id="3.90.79.20">
    <property type="match status" value="1"/>
</dbReference>
<dbReference type="PANTHER" id="PTHR42904">
    <property type="entry name" value="NUDIX HYDROLASE, NUDC SUBFAMILY"/>
    <property type="match status" value="1"/>
</dbReference>
<dbReference type="InterPro" id="IPR015376">
    <property type="entry name" value="Znr_NADH_PPase"/>
</dbReference>
<comment type="similarity">
    <text evidence="3">Belongs to the Nudix hydrolase family. NudC subfamily.</text>
</comment>
<evidence type="ECO:0000256" key="3">
    <source>
        <dbReference type="ARBA" id="ARBA00009595"/>
    </source>
</evidence>
<keyword evidence="5" id="KW-0479">Metal-binding</keyword>
<dbReference type="AlphaFoldDB" id="A0A4Z0FB26"/>
<dbReference type="GO" id="GO:0046872">
    <property type="term" value="F:metal ion binding"/>
    <property type="evidence" value="ECO:0007669"/>
    <property type="project" value="UniProtKB-KW"/>
</dbReference>
<dbReference type="PROSITE" id="PS51462">
    <property type="entry name" value="NUDIX"/>
    <property type="match status" value="1"/>
</dbReference>
<proteinExistence type="inferred from homology"/>
<dbReference type="GO" id="GO:0110153">
    <property type="term" value="F:RNA NAD-cap (NMN-forming) hydrolase activity"/>
    <property type="evidence" value="ECO:0007669"/>
    <property type="project" value="RHEA"/>
</dbReference>
<dbReference type="GO" id="GO:0019677">
    <property type="term" value="P:NAD+ catabolic process"/>
    <property type="evidence" value="ECO:0007669"/>
    <property type="project" value="TreeGrafter"/>
</dbReference>
<dbReference type="Pfam" id="PF09296">
    <property type="entry name" value="NUDIX-like"/>
    <property type="match status" value="1"/>
</dbReference>
<dbReference type="OrthoDB" id="9791656at2"/>
<dbReference type="Gene3D" id="3.90.79.10">
    <property type="entry name" value="Nucleoside Triphosphate Pyrophosphohydrolase"/>
    <property type="match status" value="1"/>
</dbReference>
<evidence type="ECO:0000256" key="6">
    <source>
        <dbReference type="ARBA" id="ARBA00022801"/>
    </source>
</evidence>
<evidence type="ECO:0000259" key="10">
    <source>
        <dbReference type="PROSITE" id="PS51462"/>
    </source>
</evidence>
<feature type="domain" description="Nudix hydrolase" evidence="10">
    <location>
        <begin position="156"/>
        <end position="281"/>
    </location>
</feature>
<dbReference type="Pfam" id="PF00293">
    <property type="entry name" value="NUDIX"/>
    <property type="match status" value="1"/>
</dbReference>
<evidence type="ECO:0000256" key="7">
    <source>
        <dbReference type="ARBA" id="ARBA00022842"/>
    </source>
</evidence>
<dbReference type="PROSITE" id="PS00893">
    <property type="entry name" value="NUDIX_BOX"/>
    <property type="match status" value="1"/>
</dbReference>
<dbReference type="InterPro" id="IPR050241">
    <property type="entry name" value="NAD-cap_RNA_hydrolase_NudC"/>
</dbReference>
<dbReference type="InterPro" id="IPR020084">
    <property type="entry name" value="NUDIX_hydrolase_CS"/>
</dbReference>
<dbReference type="InterPro" id="IPR015375">
    <property type="entry name" value="NADH_PPase-like_N"/>
</dbReference>
<comment type="caution">
    <text evidence="11">The sequence shown here is derived from an EMBL/GenBank/DDBJ whole genome shotgun (WGS) entry which is preliminary data.</text>
</comment>
<evidence type="ECO:0000256" key="5">
    <source>
        <dbReference type="ARBA" id="ARBA00022723"/>
    </source>
</evidence>
<dbReference type="SUPFAM" id="SSF55811">
    <property type="entry name" value="Nudix"/>
    <property type="match status" value="2"/>
</dbReference>
<evidence type="ECO:0000256" key="2">
    <source>
        <dbReference type="ARBA" id="ARBA00001947"/>
    </source>
</evidence>
<keyword evidence="7" id="KW-0460">Magnesium</keyword>
<organism evidence="11 12">
    <name type="scientific">Candidatus Macondimonas diazotrophica</name>
    <dbReference type="NCBI Taxonomy" id="2305248"/>
    <lineage>
        <taxon>Bacteria</taxon>
        <taxon>Pseudomonadati</taxon>
        <taxon>Pseudomonadota</taxon>
        <taxon>Gammaproteobacteria</taxon>
        <taxon>Chromatiales</taxon>
        <taxon>Ectothiorhodospiraceae</taxon>
        <taxon>Candidatus Macondimonas</taxon>
    </lineage>
</organism>
<protein>
    <recommendedName>
        <fullName evidence="4">NAD(+) diphosphatase</fullName>
        <ecNumber evidence="4">3.6.1.22</ecNumber>
    </recommendedName>
</protein>
<dbReference type="Pfam" id="PF09297">
    <property type="entry name" value="Zn_ribbon_NUD"/>
    <property type="match status" value="1"/>
</dbReference>
<dbReference type="EMBL" id="SRIO01000004">
    <property type="protein sequence ID" value="TFZ83384.1"/>
    <property type="molecule type" value="Genomic_DNA"/>
</dbReference>
<dbReference type="GO" id="GO:0006742">
    <property type="term" value="P:NADP+ catabolic process"/>
    <property type="evidence" value="ECO:0007669"/>
    <property type="project" value="TreeGrafter"/>
</dbReference>
<accession>A0A4Z0FB26</accession>
<dbReference type="EC" id="3.6.1.22" evidence="4"/>
<keyword evidence="12" id="KW-1185">Reference proteome</keyword>
<dbReference type="InterPro" id="IPR015797">
    <property type="entry name" value="NUDIX_hydrolase-like_dom_sf"/>
</dbReference>
<evidence type="ECO:0000256" key="8">
    <source>
        <dbReference type="ARBA" id="ARBA00023027"/>
    </source>
</evidence>
<dbReference type="NCBIfam" id="NF001299">
    <property type="entry name" value="PRK00241.1"/>
    <property type="match status" value="1"/>
</dbReference>
<dbReference type="Proteomes" id="UP000297890">
    <property type="component" value="Unassembled WGS sequence"/>
</dbReference>
<evidence type="ECO:0000256" key="4">
    <source>
        <dbReference type="ARBA" id="ARBA00012381"/>
    </source>
</evidence>
<keyword evidence="8" id="KW-0520">NAD</keyword>
<dbReference type="RefSeq" id="WP_135281264.1">
    <property type="nucleotide sequence ID" value="NZ_SRIO01000004.1"/>
</dbReference>
<keyword evidence="6 11" id="KW-0378">Hydrolase</keyword>
<comment type="catalytic activity">
    <reaction evidence="9">
        <text>a 5'-end NAD(+)-phospho-ribonucleoside in mRNA + H2O = a 5'-end phospho-adenosine-phospho-ribonucleoside in mRNA + beta-nicotinamide D-ribonucleotide + 2 H(+)</text>
        <dbReference type="Rhea" id="RHEA:60876"/>
        <dbReference type="Rhea" id="RHEA-COMP:15698"/>
        <dbReference type="Rhea" id="RHEA-COMP:15719"/>
        <dbReference type="ChEBI" id="CHEBI:14649"/>
        <dbReference type="ChEBI" id="CHEBI:15377"/>
        <dbReference type="ChEBI" id="CHEBI:15378"/>
        <dbReference type="ChEBI" id="CHEBI:144029"/>
        <dbReference type="ChEBI" id="CHEBI:144051"/>
    </reaction>
    <physiologicalReaction direction="left-to-right" evidence="9">
        <dbReference type="Rhea" id="RHEA:60877"/>
    </physiologicalReaction>
</comment>
<evidence type="ECO:0000256" key="1">
    <source>
        <dbReference type="ARBA" id="ARBA00001946"/>
    </source>
</evidence>
<dbReference type="CDD" id="cd03429">
    <property type="entry name" value="NUDIX_NADH_pyrophosphatase_Nudt13"/>
    <property type="match status" value="1"/>
</dbReference>
<gene>
    <name evidence="11" type="primary">nudC</name>
    <name evidence="11" type="ORF">E4680_04875</name>
</gene>